<reference evidence="2" key="1">
    <citation type="submission" date="2022-11" db="UniProtKB">
        <authorList>
            <consortium name="WormBaseParasite"/>
        </authorList>
    </citation>
    <scope>IDENTIFICATION</scope>
</reference>
<dbReference type="AlphaFoldDB" id="A0A914VIZ7"/>
<organism evidence="1 2">
    <name type="scientific">Plectus sambesii</name>
    <dbReference type="NCBI Taxonomy" id="2011161"/>
    <lineage>
        <taxon>Eukaryota</taxon>
        <taxon>Metazoa</taxon>
        <taxon>Ecdysozoa</taxon>
        <taxon>Nematoda</taxon>
        <taxon>Chromadorea</taxon>
        <taxon>Plectida</taxon>
        <taxon>Plectina</taxon>
        <taxon>Plectoidea</taxon>
        <taxon>Plectidae</taxon>
        <taxon>Plectus</taxon>
    </lineage>
</organism>
<evidence type="ECO:0000313" key="1">
    <source>
        <dbReference type="Proteomes" id="UP000887566"/>
    </source>
</evidence>
<keyword evidence="1" id="KW-1185">Reference proteome</keyword>
<proteinExistence type="predicted"/>
<dbReference type="GO" id="GO:0008641">
    <property type="term" value="F:ubiquitin-like modifier activating enzyme activity"/>
    <property type="evidence" value="ECO:0007669"/>
    <property type="project" value="InterPro"/>
</dbReference>
<name>A0A914VIZ7_9BILA</name>
<dbReference type="Proteomes" id="UP000887566">
    <property type="component" value="Unplaced"/>
</dbReference>
<dbReference type="WBParaSite" id="PSAMB.scaffold2065size25630.g16181.t1">
    <property type="protein sequence ID" value="PSAMB.scaffold2065size25630.g16181.t1"/>
    <property type="gene ID" value="PSAMB.scaffold2065size25630.g16181"/>
</dbReference>
<accession>A0A914VIZ7</accession>
<evidence type="ECO:0000313" key="2">
    <source>
        <dbReference type="WBParaSite" id="PSAMB.scaffold2065size25630.g16181.t1"/>
    </source>
</evidence>
<sequence>HPIAALLGGIVAQETIKLITHQYLPVDNTFVYDGHTGNGQTFRL</sequence>
<protein>
    <submittedName>
        <fullName evidence="2">Uncharacterized protein</fullName>
    </submittedName>
</protein>
<dbReference type="SUPFAM" id="SSF69572">
    <property type="entry name" value="Activating enzymes of the ubiquitin-like proteins"/>
    <property type="match status" value="1"/>
</dbReference>
<dbReference type="Gene3D" id="3.40.50.720">
    <property type="entry name" value="NAD(P)-binding Rossmann-like Domain"/>
    <property type="match status" value="1"/>
</dbReference>
<dbReference type="InterPro" id="IPR035985">
    <property type="entry name" value="Ubiquitin-activating_enz"/>
</dbReference>